<keyword evidence="2" id="KW-0812">Transmembrane</keyword>
<gene>
    <name evidence="3" type="ORF">IC007_0609</name>
</gene>
<accession>A0A510E0T7</accession>
<evidence type="ECO:0000256" key="2">
    <source>
        <dbReference type="SAM" id="Phobius"/>
    </source>
</evidence>
<dbReference type="AlphaFoldDB" id="A0A510E0T7"/>
<proteinExistence type="predicted"/>
<dbReference type="RefSeq" id="WP_167747974.1">
    <property type="nucleotide sequence ID" value="NZ_AP018930.1"/>
</dbReference>
<evidence type="ECO:0000256" key="1">
    <source>
        <dbReference type="SAM" id="MobiDB-lite"/>
    </source>
</evidence>
<reference evidence="4" key="1">
    <citation type="submission" date="2018-09" db="EMBL/GenBank/DDBJ databases">
        <title>Complete Genome Sequencing of Sulfolobus sp. JCM 16834.</title>
        <authorList>
            <person name="Kato S."/>
            <person name="Itoh T."/>
            <person name="Ohkuma M."/>
        </authorList>
    </citation>
    <scope>NUCLEOTIDE SEQUENCE [LARGE SCALE GENOMIC DNA]</scope>
    <source>
        <strain evidence="4">IC-007</strain>
    </source>
</reference>
<dbReference type="EMBL" id="AP018930">
    <property type="protein sequence ID" value="BBG26104.1"/>
    <property type="molecule type" value="Genomic_DNA"/>
</dbReference>
<keyword evidence="2" id="KW-0472">Membrane</keyword>
<feature type="transmembrane region" description="Helical" evidence="2">
    <location>
        <begin position="20"/>
        <end position="41"/>
    </location>
</feature>
<sequence>MDFVPFGFGDSADVFLASLIYLLTITLAVATIKYAVMLAIVDTIPLWATLWIFEWTRKIAMMVIDLLIGLMVAGLIAAVTFAILATLPLGALMFAIDPIAMDGEFLFTAAFFVFGLRPGEHMMSAFRRKNQGESGNTVVVVNNSGGSSPEPPPGRYM</sequence>
<evidence type="ECO:0000313" key="4">
    <source>
        <dbReference type="Proteomes" id="UP000325030"/>
    </source>
</evidence>
<feature type="transmembrane region" description="Helical" evidence="2">
    <location>
        <begin position="62"/>
        <end position="87"/>
    </location>
</feature>
<keyword evidence="2" id="KW-1133">Transmembrane helix</keyword>
<organism evidence="3 4">
    <name type="scientific">Sulfuracidifex tepidarius</name>
    <dbReference type="NCBI Taxonomy" id="1294262"/>
    <lineage>
        <taxon>Archaea</taxon>
        <taxon>Thermoproteota</taxon>
        <taxon>Thermoprotei</taxon>
        <taxon>Sulfolobales</taxon>
        <taxon>Sulfolobaceae</taxon>
        <taxon>Sulfuracidifex</taxon>
    </lineage>
</organism>
<protein>
    <submittedName>
        <fullName evidence="3">Uncharacterized protein</fullName>
    </submittedName>
</protein>
<dbReference type="GeneID" id="41717046"/>
<feature type="region of interest" description="Disordered" evidence="1">
    <location>
        <begin position="137"/>
        <end position="157"/>
    </location>
</feature>
<evidence type="ECO:0000313" key="3">
    <source>
        <dbReference type="EMBL" id="BBG26104.1"/>
    </source>
</evidence>
<feature type="transmembrane region" description="Helical" evidence="2">
    <location>
        <begin position="99"/>
        <end position="119"/>
    </location>
</feature>
<feature type="compositionally biased region" description="Low complexity" evidence="1">
    <location>
        <begin position="137"/>
        <end position="148"/>
    </location>
</feature>
<name>A0A510E0T7_9CREN</name>
<dbReference type="Proteomes" id="UP000325030">
    <property type="component" value="Chromosome"/>
</dbReference>